<keyword evidence="3" id="KW-1185">Reference proteome</keyword>
<evidence type="ECO:0000256" key="1">
    <source>
        <dbReference type="SAM" id="MobiDB-lite"/>
    </source>
</evidence>
<comment type="caution">
    <text evidence="2">The sequence shown here is derived from an EMBL/GenBank/DDBJ whole genome shotgun (WGS) entry which is preliminary data.</text>
</comment>
<evidence type="ECO:0000313" key="2">
    <source>
        <dbReference type="EMBL" id="CAK0816063.1"/>
    </source>
</evidence>
<dbReference type="EMBL" id="CAUYUJ010006086">
    <property type="protein sequence ID" value="CAK0816063.1"/>
    <property type="molecule type" value="Genomic_DNA"/>
</dbReference>
<evidence type="ECO:0000313" key="3">
    <source>
        <dbReference type="Proteomes" id="UP001189429"/>
    </source>
</evidence>
<reference evidence="2" key="1">
    <citation type="submission" date="2023-10" db="EMBL/GenBank/DDBJ databases">
        <authorList>
            <person name="Chen Y."/>
            <person name="Shah S."/>
            <person name="Dougan E. K."/>
            <person name="Thang M."/>
            <person name="Chan C."/>
        </authorList>
    </citation>
    <scope>NUCLEOTIDE SEQUENCE [LARGE SCALE GENOMIC DNA]</scope>
</reference>
<accession>A0ABN9RDC5</accession>
<sequence>MTSNTTLTLAYWRKRMLAHGRPHADTTALRAETAEKQGLGPDTTSDKNSLRGRKAARAQEAQARLRIRRPHRSGATGPPPQGATGPGCRRPARPPPCAAGAGAGAS</sequence>
<organism evidence="2 3">
    <name type="scientific">Prorocentrum cordatum</name>
    <dbReference type="NCBI Taxonomy" id="2364126"/>
    <lineage>
        <taxon>Eukaryota</taxon>
        <taxon>Sar</taxon>
        <taxon>Alveolata</taxon>
        <taxon>Dinophyceae</taxon>
        <taxon>Prorocentrales</taxon>
        <taxon>Prorocentraceae</taxon>
        <taxon>Prorocentrum</taxon>
    </lineage>
</organism>
<proteinExistence type="predicted"/>
<feature type="non-terminal residue" evidence="2">
    <location>
        <position position="106"/>
    </location>
</feature>
<feature type="region of interest" description="Disordered" evidence="1">
    <location>
        <begin position="16"/>
        <end position="106"/>
    </location>
</feature>
<dbReference type="Proteomes" id="UP001189429">
    <property type="component" value="Unassembled WGS sequence"/>
</dbReference>
<protein>
    <submittedName>
        <fullName evidence="2">Uncharacterized protein</fullName>
    </submittedName>
</protein>
<name>A0ABN9RDC5_9DINO</name>
<gene>
    <name evidence="2" type="ORF">PCOR1329_LOCUS19142</name>
</gene>